<dbReference type="EMBL" id="AWQS01000095">
    <property type="protein sequence ID" value="EWT05684.1"/>
    <property type="molecule type" value="Genomic_DNA"/>
</dbReference>
<evidence type="ECO:0000313" key="3">
    <source>
        <dbReference type="EMBL" id="EWT05684.1"/>
    </source>
</evidence>
<feature type="transmembrane region" description="Helical" evidence="2">
    <location>
        <begin position="63"/>
        <end position="88"/>
    </location>
</feature>
<evidence type="ECO:0000256" key="2">
    <source>
        <dbReference type="SAM" id="Phobius"/>
    </source>
</evidence>
<keyword evidence="2" id="KW-0472">Membrane</keyword>
<protein>
    <submittedName>
        <fullName evidence="3">Uncharacterized protein</fullName>
    </submittedName>
</protein>
<gene>
    <name evidence="3" type="ORF">N864_02955</name>
</gene>
<organism evidence="3 4">
    <name type="scientific">Intrasporangium chromatireducens Q5-1</name>
    <dbReference type="NCBI Taxonomy" id="584657"/>
    <lineage>
        <taxon>Bacteria</taxon>
        <taxon>Bacillati</taxon>
        <taxon>Actinomycetota</taxon>
        <taxon>Actinomycetes</taxon>
        <taxon>Micrococcales</taxon>
        <taxon>Intrasporangiaceae</taxon>
        <taxon>Intrasporangium</taxon>
    </lineage>
</organism>
<proteinExistence type="predicted"/>
<comment type="caution">
    <text evidence="3">The sequence shown here is derived from an EMBL/GenBank/DDBJ whole genome shotgun (WGS) entry which is preliminary data.</text>
</comment>
<reference evidence="4" key="1">
    <citation type="submission" date="2013-08" db="EMBL/GenBank/DDBJ databases">
        <title>Intrasporangium oryzae NRRL B-24470.</title>
        <authorList>
            <person name="Liu H."/>
            <person name="Wang G."/>
        </authorList>
    </citation>
    <scope>NUCLEOTIDE SEQUENCE [LARGE SCALE GENOMIC DNA]</scope>
    <source>
        <strain evidence="4">Q5-1</strain>
    </source>
</reference>
<evidence type="ECO:0000256" key="1">
    <source>
        <dbReference type="SAM" id="MobiDB-lite"/>
    </source>
</evidence>
<evidence type="ECO:0000313" key="4">
    <source>
        <dbReference type="Proteomes" id="UP000019494"/>
    </source>
</evidence>
<feature type="region of interest" description="Disordered" evidence="1">
    <location>
        <begin position="1"/>
        <end position="24"/>
    </location>
</feature>
<dbReference type="Proteomes" id="UP000019494">
    <property type="component" value="Unassembled WGS sequence"/>
</dbReference>
<feature type="transmembrane region" description="Helical" evidence="2">
    <location>
        <begin position="34"/>
        <end position="51"/>
    </location>
</feature>
<sequence length="210" mass="21067">MALPTLPPRVAQPQRPPLPTATTSATLPDAARDLVLTAPMLLFAHGILVWLDDLGQHGRSGVIWFLAQAALIASAFSFVGLAAGLRHVTATTAPRGRRGAAAGALLAAIVGTGLTTWVALVRGVGGGAATAGAPQWLLAGGPVLLVTALVALIALAVPTLRLPRRSLALAATGAALLATPFDLIPLAGLVILLALEPLLGSGPAPGDVDR</sequence>
<dbReference type="RefSeq" id="WP_034717011.1">
    <property type="nucleotide sequence ID" value="NZ_AWQS01000095.1"/>
</dbReference>
<feature type="transmembrane region" description="Helical" evidence="2">
    <location>
        <begin position="100"/>
        <end position="124"/>
    </location>
</feature>
<dbReference type="AlphaFoldDB" id="W9GP68"/>
<feature type="transmembrane region" description="Helical" evidence="2">
    <location>
        <begin position="169"/>
        <end position="195"/>
    </location>
</feature>
<keyword evidence="4" id="KW-1185">Reference proteome</keyword>
<accession>W9GP68</accession>
<name>W9GP68_9MICO</name>
<feature type="transmembrane region" description="Helical" evidence="2">
    <location>
        <begin position="136"/>
        <end position="157"/>
    </location>
</feature>
<keyword evidence="2" id="KW-0812">Transmembrane</keyword>
<keyword evidence="2" id="KW-1133">Transmembrane helix</keyword>